<protein>
    <submittedName>
        <fullName evidence="1">Uncharacterized protein</fullName>
    </submittedName>
</protein>
<dbReference type="Proteomes" id="UP000708148">
    <property type="component" value="Unassembled WGS sequence"/>
</dbReference>
<evidence type="ECO:0000313" key="1">
    <source>
        <dbReference type="EMBL" id="CAD7702894.1"/>
    </source>
</evidence>
<sequence length="110" mass="12100">MTEQVSCLDLRHFKVAIHHNVWLAFRCGEGLAVGHWSSSFEPSGATSVGFWSVDIATGSLFARGMQECLLRAVALNNGQTMIPCVLRHPVLHGSWHFGMEHLPAMSPDTL</sequence>
<proteinExistence type="predicted"/>
<name>A0A8S1J6T4_9CHLO</name>
<comment type="caution">
    <text evidence="1">The sequence shown here is derived from an EMBL/GenBank/DDBJ whole genome shotgun (WGS) entry which is preliminary data.</text>
</comment>
<reference evidence="1" key="1">
    <citation type="submission" date="2020-12" db="EMBL/GenBank/DDBJ databases">
        <authorList>
            <person name="Iha C."/>
        </authorList>
    </citation>
    <scope>NUCLEOTIDE SEQUENCE</scope>
</reference>
<dbReference type="AlphaFoldDB" id="A0A8S1J6T4"/>
<keyword evidence="2" id="KW-1185">Reference proteome</keyword>
<evidence type="ECO:0000313" key="2">
    <source>
        <dbReference type="Proteomes" id="UP000708148"/>
    </source>
</evidence>
<dbReference type="EMBL" id="CAJHUC010001993">
    <property type="protein sequence ID" value="CAD7702894.1"/>
    <property type="molecule type" value="Genomic_DNA"/>
</dbReference>
<organism evidence="1 2">
    <name type="scientific">Ostreobium quekettii</name>
    <dbReference type="NCBI Taxonomy" id="121088"/>
    <lineage>
        <taxon>Eukaryota</taxon>
        <taxon>Viridiplantae</taxon>
        <taxon>Chlorophyta</taxon>
        <taxon>core chlorophytes</taxon>
        <taxon>Ulvophyceae</taxon>
        <taxon>TCBD clade</taxon>
        <taxon>Bryopsidales</taxon>
        <taxon>Ostreobineae</taxon>
        <taxon>Ostreobiaceae</taxon>
        <taxon>Ostreobium</taxon>
    </lineage>
</organism>
<accession>A0A8S1J6T4</accession>
<gene>
    <name evidence="1" type="ORF">OSTQU699_LOCUS8251</name>
</gene>